<proteinExistence type="predicted"/>
<evidence type="ECO:0000313" key="4">
    <source>
        <dbReference type="WBParaSite" id="ACRNAN_scaffold4011.g13913.t1"/>
    </source>
</evidence>
<organism evidence="3 4">
    <name type="scientific">Acrobeloides nanus</name>
    <dbReference type="NCBI Taxonomy" id="290746"/>
    <lineage>
        <taxon>Eukaryota</taxon>
        <taxon>Metazoa</taxon>
        <taxon>Ecdysozoa</taxon>
        <taxon>Nematoda</taxon>
        <taxon>Chromadorea</taxon>
        <taxon>Rhabditida</taxon>
        <taxon>Tylenchina</taxon>
        <taxon>Cephalobomorpha</taxon>
        <taxon>Cephaloboidea</taxon>
        <taxon>Cephalobidae</taxon>
        <taxon>Acrobeloides</taxon>
    </lineage>
</organism>
<dbReference type="Proteomes" id="UP000887540">
    <property type="component" value="Unplaced"/>
</dbReference>
<dbReference type="InterPro" id="IPR001304">
    <property type="entry name" value="C-type_lectin-like"/>
</dbReference>
<keyword evidence="1" id="KW-1015">Disulfide bond</keyword>
<dbReference type="SUPFAM" id="SSF56436">
    <property type="entry name" value="C-type lectin-like"/>
    <property type="match status" value="2"/>
</dbReference>
<dbReference type="WBParaSite" id="ACRNAN_scaffold4011.g13913.t1">
    <property type="protein sequence ID" value="ACRNAN_scaffold4011.g13913.t1"/>
    <property type="gene ID" value="ACRNAN_scaffold4011.g13913"/>
</dbReference>
<reference evidence="4" key="1">
    <citation type="submission" date="2022-11" db="UniProtKB">
        <authorList>
            <consortium name="WormBaseParasite"/>
        </authorList>
    </citation>
    <scope>IDENTIFICATION</scope>
</reference>
<dbReference type="PROSITE" id="PS00615">
    <property type="entry name" value="C_TYPE_LECTIN_1"/>
    <property type="match status" value="1"/>
</dbReference>
<evidence type="ECO:0000259" key="2">
    <source>
        <dbReference type="PROSITE" id="PS50041"/>
    </source>
</evidence>
<dbReference type="PROSITE" id="PS50041">
    <property type="entry name" value="C_TYPE_LECTIN_2"/>
    <property type="match status" value="1"/>
</dbReference>
<evidence type="ECO:0000256" key="1">
    <source>
        <dbReference type="ARBA" id="ARBA00023157"/>
    </source>
</evidence>
<sequence>MAFVNAEETCRSFDGHLVSISDAFTNGFLMDQASSFLALSSENQYWIGASTIFVPGTWTWTDSTQFGYTNWAKGQPESNISSCGAQNVLSSLWFSSSCSTAKTFMCKVPPASTCQQSTCPTPKQCSPSCPTGWTYYGPTNKCFMKIHNVSFADALNKCETYSGKYNGTLASIHSDDENEFINSIFENSRL</sequence>
<dbReference type="Pfam" id="PF00059">
    <property type="entry name" value="Lectin_C"/>
    <property type="match status" value="1"/>
</dbReference>
<feature type="domain" description="C-type lectin" evidence="2">
    <location>
        <begin position="1"/>
        <end position="107"/>
    </location>
</feature>
<evidence type="ECO:0000313" key="3">
    <source>
        <dbReference type="Proteomes" id="UP000887540"/>
    </source>
</evidence>
<dbReference type="InterPro" id="IPR018378">
    <property type="entry name" value="C-type_lectin_CS"/>
</dbReference>
<dbReference type="InterPro" id="IPR016186">
    <property type="entry name" value="C-type_lectin-like/link_sf"/>
</dbReference>
<dbReference type="Gene3D" id="3.10.100.10">
    <property type="entry name" value="Mannose-Binding Protein A, subunit A"/>
    <property type="match status" value="2"/>
</dbReference>
<dbReference type="PANTHER" id="PTHR22803">
    <property type="entry name" value="MANNOSE, PHOSPHOLIPASE, LECTIN RECEPTOR RELATED"/>
    <property type="match status" value="1"/>
</dbReference>
<dbReference type="CDD" id="cd00037">
    <property type="entry name" value="CLECT"/>
    <property type="match status" value="1"/>
</dbReference>
<protein>
    <submittedName>
        <fullName evidence="4">C-type lectin domain-containing protein</fullName>
    </submittedName>
</protein>
<keyword evidence="3" id="KW-1185">Reference proteome</keyword>
<name>A0A914DWB2_9BILA</name>
<dbReference type="AlphaFoldDB" id="A0A914DWB2"/>
<accession>A0A914DWB2</accession>
<dbReference type="InterPro" id="IPR050111">
    <property type="entry name" value="C-type_lectin/snaclec_domain"/>
</dbReference>
<dbReference type="InterPro" id="IPR016187">
    <property type="entry name" value="CTDL_fold"/>
</dbReference>
<dbReference type="SMART" id="SM00034">
    <property type="entry name" value="CLECT"/>
    <property type="match status" value="1"/>
</dbReference>